<evidence type="ECO:0000313" key="4">
    <source>
        <dbReference type="Proteomes" id="UP000426246"/>
    </source>
</evidence>
<dbReference type="SUPFAM" id="SSF55383">
    <property type="entry name" value="Copper amine oxidase, domain N"/>
    <property type="match status" value="1"/>
</dbReference>
<evidence type="ECO:0000259" key="2">
    <source>
        <dbReference type="PROSITE" id="PS50830"/>
    </source>
</evidence>
<proteinExistence type="predicted"/>
<dbReference type="InterPro" id="IPR016071">
    <property type="entry name" value="Staphylococal_nuclease_OB-fold"/>
</dbReference>
<dbReference type="Gene3D" id="2.40.50.90">
    <property type="match status" value="1"/>
</dbReference>
<dbReference type="SUPFAM" id="SSF50199">
    <property type="entry name" value="Staphylococcal nuclease"/>
    <property type="match status" value="1"/>
</dbReference>
<keyword evidence="1" id="KW-0732">Signal</keyword>
<protein>
    <recommendedName>
        <fullName evidence="2">TNase-like domain-containing protein</fullName>
    </recommendedName>
</protein>
<sequence length="299" mass="32850">MRQMKKWILAVSLVFLCFLPISSVFAAAVKPIKAAVKPVKAVAKPVKAVPPKVKSIFIFLDGKKVAFKLQQPINVNGRVLVPLRDIFEALGAKIEWDDTTKTVTAKKADVIITYKIGSLTGNRNNEIIEIPVAGKLVEGTTMIPLRFVGEALGTNISWDEHSQTVLVSSKVKTEVEVTNILEGNVVEIKGGDKTDKLVLIGFDQLNPNFEAEATQWLSEQLVGMTIHVEMDSKLREAHGYLLAYVYLPDGSLLNSQIFAKGYAKLKMTAPNTRWTELLTYVQNGAKNHKIGLWAPAPAG</sequence>
<organism evidence="3 4">
    <name type="scientific">Paenibacillus psychroresistens</name>
    <dbReference type="NCBI Taxonomy" id="1778678"/>
    <lineage>
        <taxon>Bacteria</taxon>
        <taxon>Bacillati</taxon>
        <taxon>Bacillota</taxon>
        <taxon>Bacilli</taxon>
        <taxon>Bacillales</taxon>
        <taxon>Paenibacillaceae</taxon>
        <taxon>Paenibacillus</taxon>
    </lineage>
</organism>
<reference evidence="4" key="1">
    <citation type="submission" date="2018-11" db="EMBL/GenBank/DDBJ databases">
        <title>Complete genome sequence of Paenibacillus sp. ML311-T8.</title>
        <authorList>
            <person name="Nam Y.-D."/>
            <person name="Kang J."/>
            <person name="Chung W.-H."/>
            <person name="Park Y.S."/>
        </authorList>
    </citation>
    <scope>NUCLEOTIDE SEQUENCE [LARGE SCALE GENOMIC DNA]</scope>
    <source>
        <strain evidence="4">ML311-T8</strain>
    </source>
</reference>
<dbReference type="InterPro" id="IPR036582">
    <property type="entry name" value="Mao_N_sf"/>
</dbReference>
<dbReference type="Pfam" id="PF00565">
    <property type="entry name" value="SNase"/>
    <property type="match status" value="1"/>
</dbReference>
<dbReference type="Pfam" id="PF07833">
    <property type="entry name" value="Cu_amine_oxidN1"/>
    <property type="match status" value="1"/>
</dbReference>
<evidence type="ECO:0000256" key="1">
    <source>
        <dbReference type="SAM" id="SignalP"/>
    </source>
</evidence>
<dbReference type="Gene3D" id="3.30.457.10">
    <property type="entry name" value="Copper amine oxidase-like, N-terminal domain"/>
    <property type="match status" value="1"/>
</dbReference>
<gene>
    <name evidence="3" type="ORF">EHS13_22145</name>
</gene>
<dbReference type="Proteomes" id="UP000426246">
    <property type="component" value="Chromosome"/>
</dbReference>
<dbReference type="PROSITE" id="PS50830">
    <property type="entry name" value="TNASE_3"/>
    <property type="match status" value="1"/>
</dbReference>
<accession>A0A6B8RLW5</accession>
<name>A0A6B8RLW5_9BACL</name>
<dbReference type="EMBL" id="CP034235">
    <property type="protein sequence ID" value="QGQ97391.1"/>
    <property type="molecule type" value="Genomic_DNA"/>
</dbReference>
<feature type="signal peptide" evidence="1">
    <location>
        <begin position="1"/>
        <end position="26"/>
    </location>
</feature>
<feature type="domain" description="TNase-like" evidence="2">
    <location>
        <begin position="171"/>
        <end position="295"/>
    </location>
</feature>
<dbReference type="AlphaFoldDB" id="A0A6B8RLW5"/>
<dbReference type="KEGG" id="ppsc:EHS13_22145"/>
<feature type="chain" id="PRO_5025416143" description="TNase-like domain-containing protein" evidence="1">
    <location>
        <begin position="27"/>
        <end position="299"/>
    </location>
</feature>
<dbReference type="InterPro" id="IPR012854">
    <property type="entry name" value="Cu_amine_oxidase-like_N"/>
</dbReference>
<dbReference type="InterPro" id="IPR035437">
    <property type="entry name" value="SNase_OB-fold_sf"/>
</dbReference>
<evidence type="ECO:0000313" key="3">
    <source>
        <dbReference type="EMBL" id="QGQ97391.1"/>
    </source>
</evidence>
<dbReference type="SMART" id="SM00318">
    <property type="entry name" value="SNc"/>
    <property type="match status" value="1"/>
</dbReference>
<keyword evidence="4" id="KW-1185">Reference proteome</keyword>